<comment type="caution">
    <text evidence="1">The sequence shown here is derived from an EMBL/GenBank/DDBJ whole genome shotgun (WGS) entry which is preliminary data.</text>
</comment>
<evidence type="ECO:0008006" key="3">
    <source>
        <dbReference type="Google" id="ProtNLM"/>
    </source>
</evidence>
<dbReference type="AlphaFoldDB" id="A0A5D0ID42"/>
<dbReference type="Gene3D" id="2.60.40.2700">
    <property type="match status" value="2"/>
</dbReference>
<accession>A0A5D0ID42</accession>
<dbReference type="Proteomes" id="UP000323930">
    <property type="component" value="Unassembled WGS sequence"/>
</dbReference>
<keyword evidence="2" id="KW-1185">Reference proteome</keyword>
<name>A0A5D0ID42_9FLAO</name>
<sequence length="224" mass="23423">MPSSLAVTHTGGTGVLSYQWYSNTTNSNTGGTAITGATNSSYNPPTFNTAGNYYYYVIITAAGSGCNAVTSNVSEVIVVTDPVINTHPIATQTICEGITPTDLSVSVSGGLGSTYNYQWYSNTTNSNTGGTLLTGATNSAFTPPNTTVGTVYYYVEVTQAGIDCAVTSNTSEVIINEAATITNQPLSEIICFGDSFNTLSVSYTNGVGTPNYQWFSNTTNDNTT</sequence>
<gene>
    <name evidence="1" type="ORF">FUA24_07835</name>
</gene>
<organism evidence="1 2">
    <name type="scientific">Seonamhaeicola marinus</name>
    <dbReference type="NCBI Taxonomy" id="1912246"/>
    <lineage>
        <taxon>Bacteria</taxon>
        <taxon>Pseudomonadati</taxon>
        <taxon>Bacteroidota</taxon>
        <taxon>Flavobacteriia</taxon>
        <taxon>Flavobacteriales</taxon>
        <taxon>Flavobacteriaceae</taxon>
    </lineage>
</organism>
<protein>
    <recommendedName>
        <fullName evidence="3">Ig-like domain-containing protein</fullName>
    </recommendedName>
</protein>
<proteinExistence type="predicted"/>
<evidence type="ECO:0000313" key="1">
    <source>
        <dbReference type="EMBL" id="TYA81328.1"/>
    </source>
</evidence>
<evidence type="ECO:0000313" key="2">
    <source>
        <dbReference type="Proteomes" id="UP000323930"/>
    </source>
</evidence>
<dbReference type="EMBL" id="VSDQ01000482">
    <property type="protein sequence ID" value="TYA81328.1"/>
    <property type="molecule type" value="Genomic_DNA"/>
</dbReference>
<reference evidence="1 2" key="1">
    <citation type="submission" date="2019-08" db="EMBL/GenBank/DDBJ databases">
        <title>Seonamhaeicola sediminis sp. nov., isolated from marine sediment.</title>
        <authorList>
            <person name="Cao W.R."/>
        </authorList>
    </citation>
    <scope>NUCLEOTIDE SEQUENCE [LARGE SCALE GENOMIC DNA]</scope>
    <source>
        <strain evidence="1 2">B011</strain>
    </source>
</reference>
<feature type="non-terminal residue" evidence="1">
    <location>
        <position position="224"/>
    </location>
</feature>